<dbReference type="RefSeq" id="XP_018996542.1">
    <property type="nucleotide sequence ID" value="XM_019136139.1"/>
</dbReference>
<evidence type="ECO:0000313" key="4">
    <source>
        <dbReference type="EMBL" id="ODN82223.1"/>
    </source>
</evidence>
<accession>A0A1E3I0U4</accession>
<feature type="transmembrane region" description="Helical" evidence="2">
    <location>
        <begin position="423"/>
        <end position="443"/>
    </location>
</feature>
<keyword evidence="2" id="KW-1133">Transmembrane helix</keyword>
<dbReference type="GO" id="GO:0016020">
    <property type="term" value="C:membrane"/>
    <property type="evidence" value="ECO:0007669"/>
    <property type="project" value="TreeGrafter"/>
</dbReference>
<feature type="transmembrane region" description="Helical" evidence="2">
    <location>
        <begin position="355"/>
        <end position="375"/>
    </location>
</feature>
<dbReference type="InterPro" id="IPR022703">
    <property type="entry name" value="DUF3533"/>
</dbReference>
<sequence>MASSTTNNGYPMPVSSLEPYVPNTQGGHGADDQSHSIDGIEQSDSGRTLHHNSRGGFSDENELGVFESSRAGDFQSPEGRAANSLESAEGTAAAAAPQGQKPMKKFVHSFWDPEMAHLRKIAFKILGGTVVITVIVIWLCLPVYWGSLWKANKYTDKLTVRIVNRDSGTVGTTVTSTLLNLTNLNYFTTPASEFVTDEDVANDVIEEGVWAAIVINEGVSDRLVSARQNGLSTWNGSDAIKVYYAQGRQETAIGSYMLPYIQSTLTQLCAKMNAQSSAQYFQANANNATAISLVAQAPATLTNGVWFTLNNLRPYNQPVATAITLVGLIYMLILSFIMTMTNNAVREIMQTRSYIIYRLVTPICLYLYISFIFVMVNLPFKVHFDAHFTYSGGFFLWWIAFFLGMCSVGLAAEAAITVLGPQFMAFFLVPLIVVNVSVCSLPHELQPWIFKYGLAMPFYNCNRIVRTIIFNTKNDIGMNIGILIAWTAVSFLTITLGTWVYRRKSVNQHNKEVGENETNGLTQA</sequence>
<evidence type="ECO:0000259" key="3">
    <source>
        <dbReference type="Pfam" id="PF12051"/>
    </source>
</evidence>
<dbReference type="OrthoDB" id="2140105at2759"/>
<keyword evidence="2" id="KW-0472">Membrane</keyword>
<dbReference type="AlphaFoldDB" id="A0A1E3I0U4"/>
<dbReference type="Pfam" id="PF12051">
    <property type="entry name" value="DUF3533"/>
    <property type="match status" value="1"/>
</dbReference>
<feature type="transmembrane region" description="Helical" evidence="2">
    <location>
        <begin position="480"/>
        <end position="501"/>
    </location>
</feature>
<protein>
    <recommendedName>
        <fullName evidence="3">DUF3533 domain-containing protein</fullName>
    </recommendedName>
</protein>
<organism evidence="4 5">
    <name type="scientific">Cryptococcus amylolentus CBS 6039</name>
    <dbReference type="NCBI Taxonomy" id="1295533"/>
    <lineage>
        <taxon>Eukaryota</taxon>
        <taxon>Fungi</taxon>
        <taxon>Dikarya</taxon>
        <taxon>Basidiomycota</taxon>
        <taxon>Agaricomycotina</taxon>
        <taxon>Tremellomycetes</taxon>
        <taxon>Tremellales</taxon>
        <taxon>Cryptococcaceae</taxon>
        <taxon>Cryptococcus</taxon>
    </lineage>
</organism>
<feature type="transmembrane region" description="Helical" evidence="2">
    <location>
        <begin position="319"/>
        <end position="343"/>
    </location>
</feature>
<dbReference type="EMBL" id="AWGJ01000003">
    <property type="protein sequence ID" value="ODN82223.1"/>
    <property type="molecule type" value="Genomic_DNA"/>
</dbReference>
<keyword evidence="5" id="KW-1185">Reference proteome</keyword>
<dbReference type="Gene3D" id="3.40.1710.10">
    <property type="entry name" value="abc type-2 transporter like domain"/>
    <property type="match status" value="1"/>
</dbReference>
<dbReference type="STRING" id="1295533.A0A1E3I0U4"/>
<reference evidence="4 5" key="1">
    <citation type="submission" date="2016-06" db="EMBL/GenBank/DDBJ databases">
        <title>Evolution of pathogenesis and genome organization in the Tremellales.</title>
        <authorList>
            <person name="Cuomo C."/>
            <person name="Litvintseva A."/>
            <person name="Heitman J."/>
            <person name="Chen Y."/>
            <person name="Sun S."/>
            <person name="Springer D."/>
            <person name="Dromer F."/>
            <person name="Young S."/>
            <person name="Zeng Q."/>
            <person name="Chapman S."/>
            <person name="Gujja S."/>
            <person name="Saif S."/>
            <person name="Birren B."/>
        </authorList>
    </citation>
    <scope>NUCLEOTIDE SEQUENCE [LARGE SCALE GENOMIC DNA]</scope>
    <source>
        <strain evidence="4 5">CBS 6039</strain>
    </source>
</reference>
<proteinExistence type="predicted"/>
<dbReference type="Proteomes" id="UP000094065">
    <property type="component" value="Unassembled WGS sequence"/>
</dbReference>
<keyword evidence="2" id="KW-0812">Transmembrane</keyword>
<feature type="region of interest" description="Disordered" evidence="1">
    <location>
        <begin position="1"/>
        <end position="100"/>
    </location>
</feature>
<evidence type="ECO:0000313" key="5">
    <source>
        <dbReference type="Proteomes" id="UP000094065"/>
    </source>
</evidence>
<dbReference type="PANTHER" id="PTHR34814:SF1">
    <property type="entry name" value="NITROSOGUANIDINE RESISTANCE PROTEIN SNG1"/>
    <property type="match status" value="1"/>
</dbReference>
<dbReference type="GeneID" id="30153818"/>
<feature type="transmembrane region" description="Helical" evidence="2">
    <location>
        <begin position="125"/>
        <end position="145"/>
    </location>
</feature>
<dbReference type="InterPro" id="IPR053001">
    <property type="entry name" value="MNNG_permease-like"/>
</dbReference>
<dbReference type="PANTHER" id="PTHR34814">
    <property type="entry name" value="NITROSOGUANIDINE RESISTANCE PROTEIN SNG1"/>
    <property type="match status" value="1"/>
</dbReference>
<comment type="caution">
    <text evidence="4">The sequence shown here is derived from an EMBL/GenBank/DDBJ whole genome shotgun (WGS) entry which is preliminary data.</text>
</comment>
<feature type="domain" description="DUF3533" evidence="3">
    <location>
        <begin position="130"/>
        <end position="491"/>
    </location>
</feature>
<evidence type="ECO:0000256" key="2">
    <source>
        <dbReference type="SAM" id="Phobius"/>
    </source>
</evidence>
<name>A0A1E3I0U4_9TREE</name>
<gene>
    <name evidence="4" type="ORF">L202_02509</name>
</gene>
<feature type="transmembrane region" description="Helical" evidence="2">
    <location>
        <begin position="395"/>
        <end position="416"/>
    </location>
</feature>
<evidence type="ECO:0000256" key="1">
    <source>
        <dbReference type="SAM" id="MobiDB-lite"/>
    </source>
</evidence>